<dbReference type="GO" id="GO:1990077">
    <property type="term" value="C:primosome complex"/>
    <property type="evidence" value="ECO:0007669"/>
    <property type="project" value="UniProtKB-UniRule"/>
</dbReference>
<dbReference type="GO" id="GO:0006269">
    <property type="term" value="P:DNA replication, synthesis of primer"/>
    <property type="evidence" value="ECO:0007669"/>
    <property type="project" value="UniProtKB-UniRule"/>
</dbReference>
<dbReference type="NCBIfam" id="TIGR00665">
    <property type="entry name" value="DnaB"/>
    <property type="match status" value="1"/>
</dbReference>
<evidence type="ECO:0000256" key="4">
    <source>
        <dbReference type="ARBA" id="ARBA00022741"/>
    </source>
</evidence>
<dbReference type="GO" id="GO:0003677">
    <property type="term" value="F:DNA binding"/>
    <property type="evidence" value="ECO:0007669"/>
    <property type="project" value="UniProtKB-UniRule"/>
</dbReference>
<dbReference type="Pfam" id="PF03796">
    <property type="entry name" value="DnaB_C"/>
    <property type="match status" value="1"/>
</dbReference>
<evidence type="ECO:0000256" key="12">
    <source>
        <dbReference type="RuleBase" id="RU362085"/>
    </source>
</evidence>
<evidence type="ECO:0000256" key="10">
    <source>
        <dbReference type="ARBA" id="ARBA00048954"/>
    </source>
</evidence>
<keyword evidence="6 12" id="KW-0347">Helicase</keyword>
<evidence type="ECO:0000256" key="6">
    <source>
        <dbReference type="ARBA" id="ARBA00022806"/>
    </source>
</evidence>
<evidence type="ECO:0000256" key="9">
    <source>
        <dbReference type="ARBA" id="ARBA00023235"/>
    </source>
</evidence>
<keyword evidence="4 12" id="KW-0547">Nucleotide-binding</keyword>
<dbReference type="Gene3D" id="3.40.50.300">
    <property type="entry name" value="P-loop containing nucleotide triphosphate hydrolases"/>
    <property type="match status" value="1"/>
</dbReference>
<evidence type="ECO:0000256" key="11">
    <source>
        <dbReference type="NCBIfam" id="TIGR00665"/>
    </source>
</evidence>
<keyword evidence="7 12" id="KW-0067">ATP-binding</keyword>
<proteinExistence type="inferred from homology"/>
<dbReference type="CDD" id="cd00984">
    <property type="entry name" value="DnaB_C"/>
    <property type="match status" value="1"/>
</dbReference>
<dbReference type="InterPro" id="IPR027417">
    <property type="entry name" value="P-loop_NTPase"/>
</dbReference>
<dbReference type="EC" id="5.6.2.3" evidence="11 12"/>
<dbReference type="GO" id="GO:0005524">
    <property type="term" value="F:ATP binding"/>
    <property type="evidence" value="ECO:0007669"/>
    <property type="project" value="UniProtKB-UniRule"/>
</dbReference>
<dbReference type="GO" id="GO:0043139">
    <property type="term" value="F:5'-3' DNA helicase activity"/>
    <property type="evidence" value="ECO:0007669"/>
    <property type="project" value="UniProtKB-EC"/>
</dbReference>
<sequence>MASGRENGRNGKGRGARDSQSNGLAQDFLGRTPPQSPEAERAVLGSLLLLPEVFDDVALLVSAEDFSGDANARLYRHIQNMHSEGVSIDVVLLVQRLKDAGEYESIGGGAYLAEIGEAVPTAAHAEYYAKIVREKSILRSLIHAGADILTDAFDAGMDPRSVLSRAEERVFSILEEKGQGQVNSIRDVLQASLARMNDRMQEGHDAGGVESGFDDFDEMTGGMHGSELIILAARPSMGKTALAMNIVEHVAVDCGQPVLFVSLEMSAIELADRLLCSRARVSGHRLRNGQITGEESSKLIQVAGEISSAPLFIDDSPSRTMTEISAVARRIKRRDGLGLIAIDYLQLIDPDQPSDPRQEQVAKIARRLKGLARELDVPVLCLGQLNRQVENSRDNKPQLSNLRESGAIEQDADVVMFVHREEYYQTNEEDRERCRGEAELLIRKQRNGPVGDVKLTWLHDYTRFVNAAPQRYDDLPSYGGDDSF</sequence>
<dbReference type="EMBL" id="SJPO01000008">
    <property type="protein sequence ID" value="TWT74666.1"/>
    <property type="molecule type" value="Genomic_DNA"/>
</dbReference>
<comment type="function">
    <text evidence="12">The main replicative DNA helicase, it participates in initiation and elongation during chromosome replication. Travels ahead of the DNA replisome, separating dsDNA into templates for DNA synthesis. A processive ATP-dependent 5'-3' DNA helicase it has DNA-dependent ATPase activity.</text>
</comment>
<dbReference type="InterPro" id="IPR007692">
    <property type="entry name" value="DNA_helicase_DnaB"/>
</dbReference>
<accession>A0A5C5YIH0</accession>
<dbReference type="PROSITE" id="PS51199">
    <property type="entry name" value="SF4_HELICASE"/>
    <property type="match status" value="1"/>
</dbReference>
<feature type="domain" description="SF4 helicase" evidence="14">
    <location>
        <begin position="202"/>
        <end position="471"/>
    </location>
</feature>
<dbReference type="InterPro" id="IPR007694">
    <property type="entry name" value="DNA_helicase_DnaB-like_C"/>
</dbReference>
<feature type="region of interest" description="Disordered" evidence="13">
    <location>
        <begin position="1"/>
        <end position="37"/>
    </location>
</feature>
<protein>
    <recommendedName>
        <fullName evidence="11 12">Replicative DNA helicase</fullName>
        <ecNumber evidence="11 12">5.6.2.3</ecNumber>
    </recommendedName>
</protein>
<evidence type="ECO:0000256" key="2">
    <source>
        <dbReference type="ARBA" id="ARBA00022515"/>
    </source>
</evidence>
<comment type="catalytic activity">
    <reaction evidence="10 12">
        <text>ATP + H2O = ADP + phosphate + H(+)</text>
        <dbReference type="Rhea" id="RHEA:13065"/>
        <dbReference type="ChEBI" id="CHEBI:15377"/>
        <dbReference type="ChEBI" id="CHEBI:15378"/>
        <dbReference type="ChEBI" id="CHEBI:30616"/>
        <dbReference type="ChEBI" id="CHEBI:43474"/>
        <dbReference type="ChEBI" id="CHEBI:456216"/>
        <dbReference type="EC" id="5.6.2.3"/>
    </reaction>
</comment>
<dbReference type="AlphaFoldDB" id="A0A5C5YIH0"/>
<evidence type="ECO:0000259" key="14">
    <source>
        <dbReference type="PROSITE" id="PS51199"/>
    </source>
</evidence>
<gene>
    <name evidence="15" type="primary">dnaB</name>
    <name evidence="15" type="ORF">Pla123a_34900</name>
</gene>
<comment type="similarity">
    <text evidence="1 12">Belongs to the helicase family. DnaB subfamily.</text>
</comment>
<dbReference type="PANTHER" id="PTHR30153">
    <property type="entry name" value="REPLICATIVE DNA HELICASE DNAB"/>
    <property type="match status" value="1"/>
</dbReference>
<keyword evidence="5 12" id="KW-0378">Hydrolase</keyword>
<evidence type="ECO:0000256" key="8">
    <source>
        <dbReference type="ARBA" id="ARBA00023125"/>
    </source>
</evidence>
<keyword evidence="3 12" id="KW-0235">DNA replication</keyword>
<dbReference type="Pfam" id="PF00772">
    <property type="entry name" value="DnaB"/>
    <property type="match status" value="1"/>
</dbReference>
<dbReference type="RefSeq" id="WP_146589225.1">
    <property type="nucleotide sequence ID" value="NZ_SJPO01000008.1"/>
</dbReference>
<dbReference type="SUPFAM" id="SSF48024">
    <property type="entry name" value="N-terminal domain of DnaB helicase"/>
    <property type="match status" value="1"/>
</dbReference>
<organism evidence="15 16">
    <name type="scientific">Posidoniimonas polymericola</name>
    <dbReference type="NCBI Taxonomy" id="2528002"/>
    <lineage>
        <taxon>Bacteria</taxon>
        <taxon>Pseudomonadati</taxon>
        <taxon>Planctomycetota</taxon>
        <taxon>Planctomycetia</taxon>
        <taxon>Pirellulales</taxon>
        <taxon>Lacipirellulaceae</taxon>
        <taxon>Posidoniimonas</taxon>
    </lineage>
</organism>
<evidence type="ECO:0000313" key="15">
    <source>
        <dbReference type="EMBL" id="TWT74666.1"/>
    </source>
</evidence>
<keyword evidence="8 12" id="KW-0238">DNA-binding</keyword>
<dbReference type="InterPro" id="IPR007693">
    <property type="entry name" value="DNA_helicase_DnaB-like_N"/>
</dbReference>
<comment type="caution">
    <text evidence="15">The sequence shown here is derived from an EMBL/GenBank/DDBJ whole genome shotgun (WGS) entry which is preliminary data.</text>
</comment>
<name>A0A5C5YIH0_9BACT</name>
<keyword evidence="9" id="KW-0413">Isomerase</keyword>
<evidence type="ECO:0000256" key="5">
    <source>
        <dbReference type="ARBA" id="ARBA00022801"/>
    </source>
</evidence>
<evidence type="ECO:0000256" key="13">
    <source>
        <dbReference type="SAM" id="MobiDB-lite"/>
    </source>
</evidence>
<dbReference type="GO" id="GO:0005829">
    <property type="term" value="C:cytosol"/>
    <property type="evidence" value="ECO:0007669"/>
    <property type="project" value="TreeGrafter"/>
</dbReference>
<dbReference type="InterPro" id="IPR016136">
    <property type="entry name" value="DNA_helicase_N/primase_C"/>
</dbReference>
<keyword evidence="2 12" id="KW-0639">Primosome</keyword>
<dbReference type="PANTHER" id="PTHR30153:SF2">
    <property type="entry name" value="REPLICATIVE DNA HELICASE"/>
    <property type="match status" value="1"/>
</dbReference>
<evidence type="ECO:0000313" key="16">
    <source>
        <dbReference type="Proteomes" id="UP000318478"/>
    </source>
</evidence>
<reference evidence="15 16" key="1">
    <citation type="submission" date="2019-02" db="EMBL/GenBank/DDBJ databases">
        <title>Deep-cultivation of Planctomycetes and their phenomic and genomic characterization uncovers novel biology.</title>
        <authorList>
            <person name="Wiegand S."/>
            <person name="Jogler M."/>
            <person name="Boedeker C."/>
            <person name="Pinto D."/>
            <person name="Vollmers J."/>
            <person name="Rivas-Marin E."/>
            <person name="Kohn T."/>
            <person name="Peeters S.H."/>
            <person name="Heuer A."/>
            <person name="Rast P."/>
            <person name="Oberbeckmann S."/>
            <person name="Bunk B."/>
            <person name="Jeske O."/>
            <person name="Meyerdierks A."/>
            <person name="Storesund J.E."/>
            <person name="Kallscheuer N."/>
            <person name="Luecker S."/>
            <person name="Lage O.M."/>
            <person name="Pohl T."/>
            <person name="Merkel B.J."/>
            <person name="Hornburger P."/>
            <person name="Mueller R.-W."/>
            <person name="Bruemmer F."/>
            <person name="Labrenz M."/>
            <person name="Spormann A.M."/>
            <person name="Op Den Camp H."/>
            <person name="Overmann J."/>
            <person name="Amann R."/>
            <person name="Jetten M.S.M."/>
            <person name="Mascher T."/>
            <person name="Medema M.H."/>
            <person name="Devos D.P."/>
            <person name="Kaster A.-K."/>
            <person name="Ovreas L."/>
            <person name="Rohde M."/>
            <person name="Galperin M.Y."/>
            <person name="Jogler C."/>
        </authorList>
    </citation>
    <scope>NUCLEOTIDE SEQUENCE [LARGE SCALE GENOMIC DNA]</scope>
    <source>
        <strain evidence="15 16">Pla123a</strain>
    </source>
</reference>
<dbReference type="SUPFAM" id="SSF52540">
    <property type="entry name" value="P-loop containing nucleoside triphosphate hydrolases"/>
    <property type="match status" value="1"/>
</dbReference>
<evidence type="ECO:0000256" key="3">
    <source>
        <dbReference type="ARBA" id="ARBA00022705"/>
    </source>
</evidence>
<dbReference type="Proteomes" id="UP000318478">
    <property type="component" value="Unassembled WGS sequence"/>
</dbReference>
<evidence type="ECO:0000256" key="1">
    <source>
        <dbReference type="ARBA" id="ARBA00008428"/>
    </source>
</evidence>
<dbReference type="OrthoDB" id="9773982at2"/>
<evidence type="ECO:0000256" key="7">
    <source>
        <dbReference type="ARBA" id="ARBA00022840"/>
    </source>
</evidence>
<dbReference type="GO" id="GO:0016887">
    <property type="term" value="F:ATP hydrolysis activity"/>
    <property type="evidence" value="ECO:0007669"/>
    <property type="project" value="RHEA"/>
</dbReference>
<dbReference type="Gene3D" id="1.10.860.10">
    <property type="entry name" value="DNAb Helicase, Chain A"/>
    <property type="match status" value="1"/>
</dbReference>
<keyword evidence="16" id="KW-1185">Reference proteome</keyword>
<dbReference type="InterPro" id="IPR036185">
    <property type="entry name" value="DNA_heli_DnaB-like_N_sf"/>
</dbReference>